<proteinExistence type="predicted"/>
<dbReference type="PANTHER" id="PTHR43687:SF1">
    <property type="entry name" value="FERREDOXIN III"/>
    <property type="match status" value="1"/>
</dbReference>
<dbReference type="PROSITE" id="PS00198">
    <property type="entry name" value="4FE4S_FER_1"/>
    <property type="match status" value="1"/>
</dbReference>
<gene>
    <name evidence="7" type="ORF">LXT12_04745</name>
</gene>
<reference evidence="7 8" key="1">
    <citation type="submission" date="2021-12" db="EMBL/GenBank/DDBJ databases">
        <title>Genome seq of p7.</title>
        <authorList>
            <person name="Seo T."/>
        </authorList>
    </citation>
    <scope>NUCLEOTIDE SEQUENCE [LARGE SCALE GENOMIC DNA]</scope>
    <source>
        <strain evidence="7 8">P7</strain>
    </source>
</reference>
<evidence type="ECO:0000313" key="7">
    <source>
        <dbReference type="EMBL" id="MCE4536558.1"/>
    </source>
</evidence>
<evidence type="ECO:0000256" key="3">
    <source>
        <dbReference type="ARBA" id="ARBA00023004"/>
    </source>
</evidence>
<protein>
    <submittedName>
        <fullName evidence="7">Ferredoxin family protein</fullName>
    </submittedName>
</protein>
<feature type="region of interest" description="Disordered" evidence="5">
    <location>
        <begin position="1"/>
        <end position="25"/>
    </location>
</feature>
<evidence type="ECO:0000259" key="6">
    <source>
        <dbReference type="PROSITE" id="PS51379"/>
    </source>
</evidence>
<keyword evidence="4" id="KW-0411">Iron-sulfur</keyword>
<keyword evidence="1" id="KW-0004">4Fe-4S</keyword>
<dbReference type="Proteomes" id="UP001201463">
    <property type="component" value="Unassembled WGS sequence"/>
</dbReference>
<evidence type="ECO:0000313" key="8">
    <source>
        <dbReference type="Proteomes" id="UP001201463"/>
    </source>
</evidence>
<accession>A0ABS8XA77</accession>
<dbReference type="Pfam" id="PF13187">
    <property type="entry name" value="Fer4_9"/>
    <property type="match status" value="1"/>
</dbReference>
<dbReference type="PROSITE" id="PS51379">
    <property type="entry name" value="4FE4S_FER_2"/>
    <property type="match status" value="2"/>
</dbReference>
<comment type="caution">
    <text evidence="7">The sequence shown here is derived from an EMBL/GenBank/DDBJ whole genome shotgun (WGS) entry which is preliminary data.</text>
</comment>
<organism evidence="7 8">
    <name type="scientific">Pelomonas caseinilytica</name>
    <dbReference type="NCBI Taxonomy" id="2906763"/>
    <lineage>
        <taxon>Bacteria</taxon>
        <taxon>Pseudomonadati</taxon>
        <taxon>Pseudomonadota</taxon>
        <taxon>Betaproteobacteria</taxon>
        <taxon>Burkholderiales</taxon>
        <taxon>Sphaerotilaceae</taxon>
        <taxon>Roseateles</taxon>
    </lineage>
</organism>
<feature type="domain" description="4Fe-4S ferredoxin-type" evidence="6">
    <location>
        <begin position="75"/>
        <end position="104"/>
    </location>
</feature>
<dbReference type="RefSeq" id="WP_233389993.1">
    <property type="nucleotide sequence ID" value="NZ_JAJTWT010000002.1"/>
</dbReference>
<dbReference type="Gene3D" id="3.30.70.20">
    <property type="match status" value="2"/>
</dbReference>
<evidence type="ECO:0000256" key="2">
    <source>
        <dbReference type="ARBA" id="ARBA00022723"/>
    </source>
</evidence>
<feature type="domain" description="4Fe-4S ferredoxin-type" evidence="6">
    <location>
        <begin position="23"/>
        <end position="52"/>
    </location>
</feature>
<evidence type="ECO:0000256" key="1">
    <source>
        <dbReference type="ARBA" id="ARBA00022485"/>
    </source>
</evidence>
<evidence type="ECO:0000256" key="5">
    <source>
        <dbReference type="SAM" id="MobiDB-lite"/>
    </source>
</evidence>
<keyword evidence="3" id="KW-0408">Iron</keyword>
<dbReference type="SUPFAM" id="SSF54862">
    <property type="entry name" value="4Fe-4S ferredoxins"/>
    <property type="match status" value="1"/>
</dbReference>
<keyword evidence="8" id="KW-1185">Reference proteome</keyword>
<dbReference type="InterPro" id="IPR017896">
    <property type="entry name" value="4Fe4S_Fe-S-bd"/>
</dbReference>
<dbReference type="PANTHER" id="PTHR43687">
    <property type="entry name" value="ADENYLYLSULFATE REDUCTASE, BETA SUBUNIT"/>
    <property type="match status" value="1"/>
</dbReference>
<name>A0ABS8XA77_9BURK</name>
<dbReference type="InterPro" id="IPR017900">
    <property type="entry name" value="4Fe4S_Fe_S_CS"/>
</dbReference>
<sequence>MKARPARDAGPGDAGFRQPPGRLQPLVDRNRCEGKGDCVAACPHGVFVLGRLGLFERRSLSVVGQLKGWAHDWQQAFTPNAEACRACGDCVRACPERAITLIQVHGQNPWRDASTAAD</sequence>
<keyword evidence="2" id="KW-0479">Metal-binding</keyword>
<dbReference type="EMBL" id="JAJTWT010000002">
    <property type="protein sequence ID" value="MCE4536558.1"/>
    <property type="molecule type" value="Genomic_DNA"/>
</dbReference>
<evidence type="ECO:0000256" key="4">
    <source>
        <dbReference type="ARBA" id="ARBA00023014"/>
    </source>
</evidence>
<dbReference type="InterPro" id="IPR050572">
    <property type="entry name" value="Fe-S_Ferredoxin"/>
</dbReference>